<evidence type="ECO:0000313" key="13">
    <source>
        <dbReference type="Proteomes" id="UP001153712"/>
    </source>
</evidence>
<evidence type="ECO:0000256" key="8">
    <source>
        <dbReference type="ARBA" id="ARBA00023157"/>
    </source>
</evidence>
<protein>
    <recommendedName>
        <fullName evidence="3">Apolipoprotein D</fullName>
    </recommendedName>
</protein>
<dbReference type="Proteomes" id="UP001153712">
    <property type="component" value="Chromosome 3"/>
</dbReference>
<dbReference type="GO" id="GO:0031409">
    <property type="term" value="F:pigment binding"/>
    <property type="evidence" value="ECO:0007669"/>
    <property type="project" value="InterPro"/>
</dbReference>
<evidence type="ECO:0000256" key="3">
    <source>
        <dbReference type="ARBA" id="ARBA00019890"/>
    </source>
</evidence>
<dbReference type="InterPro" id="IPR022271">
    <property type="entry name" value="Lipocalin_ApoD"/>
</dbReference>
<dbReference type="GO" id="GO:0008289">
    <property type="term" value="F:lipid binding"/>
    <property type="evidence" value="ECO:0007669"/>
    <property type="project" value="UniProtKB-KW"/>
</dbReference>
<keyword evidence="13" id="KW-1185">Reference proteome</keyword>
<sequence length="186" mass="20584">MLVYILLIAIISLQNTSAQIPSLTHDCPKVNVVQNFNVSAYLGKWYEQEKYPIIFELGGECITAEYTLKDDGTVKVFNKMTVAGFPSSIEGSATLNSTTGEAKLVVTFNVPIAVHSPYWVLSTDYTSYAVVWSCQDVLVASASTAWILTRDQNPPRSLIEKAENILKQQNISTTPLTKTNQNNCKK</sequence>
<dbReference type="FunFam" id="2.40.128.20:FF:000003">
    <property type="entry name" value="Apolipoprotein D"/>
    <property type="match status" value="1"/>
</dbReference>
<evidence type="ECO:0000256" key="6">
    <source>
        <dbReference type="ARBA" id="ARBA00022729"/>
    </source>
</evidence>
<dbReference type="InterPro" id="IPR003057">
    <property type="entry name" value="Invtbrt_color"/>
</dbReference>
<dbReference type="EMBL" id="OU900096">
    <property type="protein sequence ID" value="CAG9859685.1"/>
    <property type="molecule type" value="Genomic_DNA"/>
</dbReference>
<dbReference type="Pfam" id="PF08212">
    <property type="entry name" value="Lipocalin_2"/>
    <property type="match status" value="1"/>
</dbReference>
<dbReference type="PANTHER" id="PTHR10612">
    <property type="entry name" value="APOLIPOPROTEIN D"/>
    <property type="match status" value="1"/>
</dbReference>
<keyword evidence="4" id="KW-0813">Transport</keyword>
<feature type="chain" id="PRO_5040557311" description="Apolipoprotein D" evidence="10">
    <location>
        <begin position="19"/>
        <end position="186"/>
    </location>
</feature>
<evidence type="ECO:0000256" key="1">
    <source>
        <dbReference type="ARBA" id="ARBA00004613"/>
    </source>
</evidence>
<dbReference type="Gene3D" id="2.40.128.20">
    <property type="match status" value="1"/>
</dbReference>
<dbReference type="GO" id="GO:0000302">
    <property type="term" value="P:response to reactive oxygen species"/>
    <property type="evidence" value="ECO:0007669"/>
    <property type="project" value="TreeGrafter"/>
</dbReference>
<keyword evidence="8" id="KW-1015">Disulfide bond</keyword>
<evidence type="ECO:0000256" key="7">
    <source>
        <dbReference type="ARBA" id="ARBA00023121"/>
    </source>
</evidence>
<dbReference type="InterPro" id="IPR000566">
    <property type="entry name" value="Lipocln_cytosolic_FA-bd_dom"/>
</dbReference>
<evidence type="ECO:0000259" key="11">
    <source>
        <dbReference type="Pfam" id="PF08212"/>
    </source>
</evidence>
<evidence type="ECO:0000313" key="12">
    <source>
        <dbReference type="EMBL" id="CAG9859685.1"/>
    </source>
</evidence>
<organism evidence="12 13">
    <name type="scientific">Phyllotreta striolata</name>
    <name type="common">Striped flea beetle</name>
    <name type="synonym">Crioceris striolata</name>
    <dbReference type="NCBI Taxonomy" id="444603"/>
    <lineage>
        <taxon>Eukaryota</taxon>
        <taxon>Metazoa</taxon>
        <taxon>Ecdysozoa</taxon>
        <taxon>Arthropoda</taxon>
        <taxon>Hexapoda</taxon>
        <taxon>Insecta</taxon>
        <taxon>Pterygota</taxon>
        <taxon>Neoptera</taxon>
        <taxon>Endopterygota</taxon>
        <taxon>Coleoptera</taxon>
        <taxon>Polyphaga</taxon>
        <taxon>Cucujiformia</taxon>
        <taxon>Chrysomeloidea</taxon>
        <taxon>Chrysomelidae</taxon>
        <taxon>Galerucinae</taxon>
        <taxon>Alticini</taxon>
        <taxon>Phyllotreta</taxon>
    </lineage>
</organism>
<dbReference type="GO" id="GO:0005737">
    <property type="term" value="C:cytoplasm"/>
    <property type="evidence" value="ECO:0007669"/>
    <property type="project" value="TreeGrafter"/>
</dbReference>
<keyword evidence="9" id="KW-0325">Glycoprotein</keyword>
<proteinExistence type="inferred from homology"/>
<feature type="domain" description="Lipocalin/cytosolic fatty-acid binding" evidence="11">
    <location>
        <begin position="37"/>
        <end position="181"/>
    </location>
</feature>
<dbReference type="InterPro" id="IPR012674">
    <property type="entry name" value="Calycin"/>
</dbReference>
<keyword evidence="7" id="KW-0446">Lipid-binding</keyword>
<dbReference type="OrthoDB" id="565904at2759"/>
<dbReference type="CDD" id="cd19437">
    <property type="entry name" value="lipocalin_apoD-like"/>
    <property type="match status" value="1"/>
</dbReference>
<accession>A0A9N9TQ79</accession>
<comment type="similarity">
    <text evidence="2 10">Belongs to the calycin superfamily. Lipocalin family.</text>
</comment>
<gene>
    <name evidence="12" type="ORF">PHYEVI_LOCUS6054</name>
</gene>
<evidence type="ECO:0000256" key="2">
    <source>
        <dbReference type="ARBA" id="ARBA00006889"/>
    </source>
</evidence>
<dbReference type="PIRSF" id="PIRSF036893">
    <property type="entry name" value="Lipocalin_ApoD"/>
    <property type="match status" value="1"/>
</dbReference>
<comment type="subcellular location">
    <subcellularLocation>
        <location evidence="1">Secreted</location>
    </subcellularLocation>
</comment>
<evidence type="ECO:0000256" key="4">
    <source>
        <dbReference type="ARBA" id="ARBA00022448"/>
    </source>
</evidence>
<reference evidence="12" key="1">
    <citation type="submission" date="2022-01" db="EMBL/GenBank/DDBJ databases">
        <authorList>
            <person name="King R."/>
        </authorList>
    </citation>
    <scope>NUCLEOTIDE SEQUENCE</scope>
</reference>
<dbReference type="SUPFAM" id="SSF50814">
    <property type="entry name" value="Lipocalins"/>
    <property type="match status" value="1"/>
</dbReference>
<name>A0A9N9TQ79_PHYSR</name>
<keyword evidence="5" id="KW-0964">Secreted</keyword>
<dbReference type="GO" id="GO:0006629">
    <property type="term" value="P:lipid metabolic process"/>
    <property type="evidence" value="ECO:0007669"/>
    <property type="project" value="TreeGrafter"/>
</dbReference>
<dbReference type="PANTHER" id="PTHR10612:SF34">
    <property type="entry name" value="APOLIPOPROTEIN D"/>
    <property type="match status" value="1"/>
</dbReference>
<evidence type="ECO:0000256" key="5">
    <source>
        <dbReference type="ARBA" id="ARBA00022525"/>
    </source>
</evidence>
<dbReference type="AlphaFoldDB" id="A0A9N9TQ79"/>
<dbReference type="GO" id="GO:0005576">
    <property type="term" value="C:extracellular region"/>
    <property type="evidence" value="ECO:0007669"/>
    <property type="project" value="UniProtKB-SubCell"/>
</dbReference>
<feature type="signal peptide" evidence="10">
    <location>
        <begin position="1"/>
        <end position="18"/>
    </location>
</feature>
<keyword evidence="6 10" id="KW-0732">Signal</keyword>
<dbReference type="PRINTS" id="PR01273">
    <property type="entry name" value="INVTBRTCOLOR"/>
</dbReference>
<evidence type="ECO:0000256" key="10">
    <source>
        <dbReference type="PIRNR" id="PIRNR036893"/>
    </source>
</evidence>
<evidence type="ECO:0000256" key="9">
    <source>
        <dbReference type="ARBA" id="ARBA00023180"/>
    </source>
</evidence>